<gene>
    <name evidence="20" type="ORF">FFLO_06360</name>
</gene>
<evidence type="ECO:0000256" key="10">
    <source>
        <dbReference type="ARBA" id="ARBA00023277"/>
    </source>
</evidence>
<accession>A0A8K0JGD9</accession>
<evidence type="ECO:0000259" key="19">
    <source>
        <dbReference type="SMART" id="SM01217"/>
    </source>
</evidence>
<evidence type="ECO:0000256" key="12">
    <source>
        <dbReference type="ARBA" id="ARBA00023326"/>
    </source>
</evidence>
<dbReference type="PANTHER" id="PTHR42715:SF12">
    <property type="entry name" value="BETA-GLUCOSIDASE G-RELATED"/>
    <property type="match status" value="1"/>
</dbReference>
<dbReference type="PANTHER" id="PTHR42715">
    <property type="entry name" value="BETA-GLUCOSIDASE"/>
    <property type="match status" value="1"/>
</dbReference>
<evidence type="ECO:0000256" key="5">
    <source>
        <dbReference type="ARBA" id="ARBA00012744"/>
    </source>
</evidence>
<keyword evidence="21" id="KW-1185">Reference proteome</keyword>
<evidence type="ECO:0000313" key="20">
    <source>
        <dbReference type="EMBL" id="KAG7528167.1"/>
    </source>
</evidence>
<name>A0A8K0JGD9_9TREE</name>
<comment type="function">
    <text evidence="13">Beta-glucosidases are one of a number of cellulolytic enzymes involved in the degradation of cellulosic biomass. Catalyzes the last step releasing glucose from the inhibitory cellobiose.</text>
</comment>
<keyword evidence="6" id="KW-0964">Secreted</keyword>
<dbReference type="InterPro" id="IPR036962">
    <property type="entry name" value="Glyco_hydro_3_N_sf"/>
</dbReference>
<comment type="subcellular location">
    <subcellularLocation>
        <location evidence="2">Secreted</location>
    </subcellularLocation>
</comment>
<dbReference type="Pfam" id="PF01915">
    <property type="entry name" value="Glyco_hydro_3_C"/>
    <property type="match status" value="1"/>
</dbReference>
<keyword evidence="12" id="KW-0624">Polysaccharide degradation</keyword>
<keyword evidence="7 18" id="KW-0732">Signal</keyword>
<keyword evidence="11" id="KW-0326">Glycosidase</keyword>
<dbReference type="InterPro" id="IPR017853">
    <property type="entry name" value="GH"/>
</dbReference>
<evidence type="ECO:0000256" key="2">
    <source>
        <dbReference type="ARBA" id="ARBA00004613"/>
    </source>
</evidence>
<feature type="domain" description="Fibronectin type III-like" evidence="19">
    <location>
        <begin position="720"/>
        <end position="790"/>
    </location>
</feature>
<feature type="chain" id="PRO_5035475124" description="Probable beta-glucosidase G" evidence="18">
    <location>
        <begin position="19"/>
        <end position="801"/>
    </location>
</feature>
<dbReference type="Gene3D" id="2.60.40.10">
    <property type="entry name" value="Immunoglobulins"/>
    <property type="match status" value="1"/>
</dbReference>
<comment type="similarity">
    <text evidence="4">Belongs to the glycosyl hydrolase 3 family.</text>
</comment>
<protein>
    <recommendedName>
        <fullName evidence="14">Probable beta-glucosidase G</fullName>
        <ecNumber evidence="5">3.2.1.21</ecNumber>
    </recommendedName>
    <alternativeName>
        <fullName evidence="15">Beta-D-glucoside glucohydrolase G</fullName>
    </alternativeName>
    <alternativeName>
        <fullName evidence="16">Cellobiase G</fullName>
    </alternativeName>
    <alternativeName>
        <fullName evidence="17">Gentiobiase G</fullName>
    </alternativeName>
</protein>
<comment type="catalytic activity">
    <reaction evidence="1">
        <text>Hydrolysis of terminal, non-reducing beta-D-glucosyl residues with release of beta-D-glucose.</text>
        <dbReference type="EC" id="3.2.1.21"/>
    </reaction>
</comment>
<dbReference type="InterPro" id="IPR036881">
    <property type="entry name" value="Glyco_hydro_3_C_sf"/>
</dbReference>
<dbReference type="Pfam" id="PF14310">
    <property type="entry name" value="Fn3-like"/>
    <property type="match status" value="1"/>
</dbReference>
<dbReference type="GO" id="GO:0009251">
    <property type="term" value="P:glucan catabolic process"/>
    <property type="evidence" value="ECO:0007669"/>
    <property type="project" value="TreeGrafter"/>
</dbReference>
<dbReference type="Gene3D" id="3.20.20.300">
    <property type="entry name" value="Glycoside hydrolase, family 3, N-terminal domain"/>
    <property type="match status" value="1"/>
</dbReference>
<evidence type="ECO:0000256" key="16">
    <source>
        <dbReference type="ARBA" id="ARBA00041601"/>
    </source>
</evidence>
<dbReference type="InterPro" id="IPR050288">
    <property type="entry name" value="Cellulose_deg_GH3"/>
</dbReference>
<dbReference type="SUPFAM" id="SSF51445">
    <property type="entry name" value="(Trans)glycosidases"/>
    <property type="match status" value="1"/>
</dbReference>
<comment type="caution">
    <text evidence="20">The sequence shown here is derived from an EMBL/GenBank/DDBJ whole genome shotgun (WGS) entry which is preliminary data.</text>
</comment>
<sequence length="801" mass="85906">MRKTTAILAAACMGSALAAPSNNKRYLRDPAQTVTGNELAYEIPAPVSSGGKAWSDAHARAKGLVGQMSVEEKVGIVTGQPGVCAGQTKAVERLGIPSLCLQDGPAGVRPADGHTQFPAGVTTAATWDRELIYNRSRTMGQEFYDLGVNVALTPVTGGPIGANPVMGRNFEGWWADPYGTGIASYLSVKGIQDAGVVATAKHFLGYEQETSRNIYLVPNPDSPGSLSNQLPVSSNIDDRTTHEVYMWGFAEAVRAGVGSVMCAYNRVNGTHACHNSVIQNGHLKGELNFQGNIMSDWGGTWDSQAAALGGLDLEMPGLNFGGALGTFYDTSLEALVNNGTVSQERLEDMAVRVLTPYFALGQAETALPSVNVIPWNFPTANLTAANPYRLVQKPSTRTLIKQIAEDGTVLLKNNGALPLNAPARISIIGSKAGPGMRGDRNCGATGRLCEGPSLGGGSGWAQALNYIDPLMSIRQRALDDSSAVDWVLNDTDLTAAQYSAVQADVALVFVSAWATEEADRDPSLTYTYRSAVGRNGVYDGEALIQAVAASNPNTIVVAYMPGATILDAWIDHPNITAVVSPLQPGEQAGPALVSVLYGDVSPSGKLPFTIAKNIGDYPPDTLTNTTDINPQNDFTEGVNFDYRWFDVNNITPRYEFGYGLSYSNFTYNNLAKDATFHADVEAIQTTNEKFKGQNQGESLYDTLLTVSVDVKNVGDVVACEVAQLYVQYPDGVDQPPKQLRGFDKAKRLGHGETKTLSFPIRRKDVAMWNVVEQIWEVPQGQFTFHVGSSSRQLPLTTTHSF</sequence>
<dbReference type="PRINTS" id="PR00133">
    <property type="entry name" value="GLHYDRLASE3"/>
</dbReference>
<dbReference type="FunFam" id="3.20.20.300:FF:000002">
    <property type="entry name" value="Probable beta-glucosidase"/>
    <property type="match status" value="1"/>
</dbReference>
<dbReference type="SMART" id="SM01217">
    <property type="entry name" value="Fn3_like"/>
    <property type="match status" value="1"/>
</dbReference>
<evidence type="ECO:0000256" key="4">
    <source>
        <dbReference type="ARBA" id="ARBA00005336"/>
    </source>
</evidence>
<evidence type="ECO:0000256" key="15">
    <source>
        <dbReference type="ARBA" id="ARBA00041276"/>
    </source>
</evidence>
<dbReference type="EMBL" id="JABELV010000201">
    <property type="protein sequence ID" value="KAG7528167.1"/>
    <property type="molecule type" value="Genomic_DNA"/>
</dbReference>
<dbReference type="GO" id="GO:0005576">
    <property type="term" value="C:extracellular region"/>
    <property type="evidence" value="ECO:0007669"/>
    <property type="project" value="UniProtKB-SubCell"/>
</dbReference>
<keyword evidence="10" id="KW-0119">Carbohydrate metabolism</keyword>
<evidence type="ECO:0000256" key="9">
    <source>
        <dbReference type="ARBA" id="ARBA00023180"/>
    </source>
</evidence>
<dbReference type="AlphaFoldDB" id="A0A8K0JGD9"/>
<reference evidence="20" key="1">
    <citation type="submission" date="2020-04" db="EMBL/GenBank/DDBJ databases">
        <title>Analysis of mating type loci in Filobasidium floriforme.</title>
        <authorList>
            <person name="Nowrousian M."/>
        </authorList>
    </citation>
    <scope>NUCLEOTIDE SEQUENCE</scope>
    <source>
        <strain evidence="20">CBS 6242</strain>
    </source>
</reference>
<evidence type="ECO:0000256" key="13">
    <source>
        <dbReference type="ARBA" id="ARBA00024983"/>
    </source>
</evidence>
<dbReference type="InterPro" id="IPR002772">
    <property type="entry name" value="Glyco_hydro_3_C"/>
</dbReference>
<evidence type="ECO:0000256" key="14">
    <source>
        <dbReference type="ARBA" id="ARBA00039579"/>
    </source>
</evidence>
<dbReference type="Proteomes" id="UP000812966">
    <property type="component" value="Unassembled WGS sequence"/>
</dbReference>
<evidence type="ECO:0000256" key="18">
    <source>
        <dbReference type="SAM" id="SignalP"/>
    </source>
</evidence>
<proteinExistence type="inferred from homology"/>
<dbReference type="InterPro" id="IPR026891">
    <property type="entry name" value="Fn3-like"/>
</dbReference>
<dbReference type="SUPFAM" id="SSF52279">
    <property type="entry name" value="Beta-D-glucan exohydrolase, C-terminal domain"/>
    <property type="match status" value="1"/>
</dbReference>
<feature type="signal peptide" evidence="18">
    <location>
        <begin position="1"/>
        <end position="18"/>
    </location>
</feature>
<keyword evidence="9" id="KW-0325">Glycoprotein</keyword>
<dbReference type="InterPro" id="IPR013783">
    <property type="entry name" value="Ig-like_fold"/>
</dbReference>
<evidence type="ECO:0000256" key="7">
    <source>
        <dbReference type="ARBA" id="ARBA00022729"/>
    </source>
</evidence>
<evidence type="ECO:0000256" key="1">
    <source>
        <dbReference type="ARBA" id="ARBA00000448"/>
    </source>
</evidence>
<evidence type="ECO:0000256" key="17">
    <source>
        <dbReference type="ARBA" id="ARBA00041808"/>
    </source>
</evidence>
<dbReference type="GO" id="GO:0008422">
    <property type="term" value="F:beta-glucosidase activity"/>
    <property type="evidence" value="ECO:0007669"/>
    <property type="project" value="UniProtKB-EC"/>
</dbReference>
<evidence type="ECO:0000256" key="11">
    <source>
        <dbReference type="ARBA" id="ARBA00023295"/>
    </source>
</evidence>
<evidence type="ECO:0000256" key="6">
    <source>
        <dbReference type="ARBA" id="ARBA00022525"/>
    </source>
</evidence>
<organism evidence="20 21">
    <name type="scientific">Filobasidium floriforme</name>
    <dbReference type="NCBI Taxonomy" id="5210"/>
    <lineage>
        <taxon>Eukaryota</taxon>
        <taxon>Fungi</taxon>
        <taxon>Dikarya</taxon>
        <taxon>Basidiomycota</taxon>
        <taxon>Agaricomycotina</taxon>
        <taxon>Tremellomycetes</taxon>
        <taxon>Filobasidiales</taxon>
        <taxon>Filobasidiaceae</taxon>
        <taxon>Filobasidium</taxon>
    </lineage>
</organism>
<dbReference type="Pfam" id="PF00933">
    <property type="entry name" value="Glyco_hydro_3"/>
    <property type="match status" value="1"/>
</dbReference>
<evidence type="ECO:0000313" key="21">
    <source>
        <dbReference type="Proteomes" id="UP000812966"/>
    </source>
</evidence>
<dbReference type="Gene3D" id="3.40.50.1700">
    <property type="entry name" value="Glycoside hydrolase family 3 C-terminal domain"/>
    <property type="match status" value="1"/>
</dbReference>
<evidence type="ECO:0000256" key="3">
    <source>
        <dbReference type="ARBA" id="ARBA00004987"/>
    </source>
</evidence>
<dbReference type="InterPro" id="IPR001764">
    <property type="entry name" value="Glyco_hydro_3_N"/>
</dbReference>
<evidence type="ECO:0000256" key="8">
    <source>
        <dbReference type="ARBA" id="ARBA00022801"/>
    </source>
</evidence>
<dbReference type="EC" id="3.2.1.21" evidence="5"/>
<comment type="pathway">
    <text evidence="3">Glycan metabolism; cellulose degradation.</text>
</comment>
<keyword evidence="8" id="KW-0378">Hydrolase</keyword>